<proteinExistence type="predicted"/>
<protein>
    <submittedName>
        <fullName evidence="2">Uncharacterized protein</fullName>
    </submittedName>
</protein>
<dbReference type="EMBL" id="JAPDHZ010000006">
    <property type="protein sequence ID" value="MDG0794326.1"/>
    <property type="molecule type" value="Genomic_DNA"/>
</dbReference>
<dbReference type="AlphaFoldDB" id="A0A9X4KMA5"/>
<organism evidence="2 3">
    <name type="scientific">Cohnella ginsengisoli</name>
    <dbReference type="NCBI Taxonomy" id="425004"/>
    <lineage>
        <taxon>Bacteria</taxon>
        <taxon>Bacillati</taxon>
        <taxon>Bacillota</taxon>
        <taxon>Bacilli</taxon>
        <taxon>Bacillales</taxon>
        <taxon>Paenibacillaceae</taxon>
        <taxon>Cohnella</taxon>
    </lineage>
</organism>
<evidence type="ECO:0000256" key="1">
    <source>
        <dbReference type="SAM" id="Phobius"/>
    </source>
</evidence>
<sequence length="232" mass="25620">MNIVQRGRMKAVTSTILKDKFSWFLLPWIISGSSFAVNLVIAFFSKEDITTGGSASLYIYMLAAGIMSVSNTLPFLLGFSVRRSDYFWGTGSAIGLVGVICAAVLSLLSYVESEWLDGWGVGLYFFHLPYVSEGSVPVQFLVYFLLIVFLFYLGFLIACVAKRFGKTGMFVLSIAVLAIGTVWSYVMTQQGWWTDLGHWLADRTMLEIAGGTAPLTLLCMALSYGLLRRTSV</sequence>
<keyword evidence="1" id="KW-0472">Membrane</keyword>
<feature type="transmembrane region" description="Helical" evidence="1">
    <location>
        <begin position="140"/>
        <end position="161"/>
    </location>
</feature>
<feature type="transmembrane region" description="Helical" evidence="1">
    <location>
        <begin position="168"/>
        <end position="188"/>
    </location>
</feature>
<accession>A0A9X4KMA5</accession>
<name>A0A9X4KMA5_9BACL</name>
<keyword evidence="3" id="KW-1185">Reference proteome</keyword>
<feature type="transmembrane region" description="Helical" evidence="1">
    <location>
        <begin position="21"/>
        <end position="45"/>
    </location>
</feature>
<feature type="transmembrane region" description="Helical" evidence="1">
    <location>
        <begin position="208"/>
        <end position="227"/>
    </location>
</feature>
<dbReference type="RefSeq" id="WP_277568078.1">
    <property type="nucleotide sequence ID" value="NZ_JAPDHZ010000006.1"/>
</dbReference>
<evidence type="ECO:0000313" key="3">
    <source>
        <dbReference type="Proteomes" id="UP001153387"/>
    </source>
</evidence>
<dbReference type="Proteomes" id="UP001153387">
    <property type="component" value="Unassembled WGS sequence"/>
</dbReference>
<reference evidence="2 3" key="1">
    <citation type="submission" date="2022-10" db="EMBL/GenBank/DDBJ databases">
        <title>Comparative genomic analysis of Cohnella hashimotonis sp. nov., isolated from the International Space Station.</title>
        <authorList>
            <person name="Simpson A."/>
            <person name="Venkateswaran K."/>
        </authorList>
    </citation>
    <scope>NUCLEOTIDE SEQUENCE [LARGE SCALE GENOMIC DNA]</scope>
    <source>
        <strain evidence="2 3">DSM 18997</strain>
    </source>
</reference>
<gene>
    <name evidence="2" type="ORF">OMP38_28440</name>
</gene>
<comment type="caution">
    <text evidence="2">The sequence shown here is derived from an EMBL/GenBank/DDBJ whole genome shotgun (WGS) entry which is preliminary data.</text>
</comment>
<feature type="transmembrane region" description="Helical" evidence="1">
    <location>
        <begin position="57"/>
        <end position="79"/>
    </location>
</feature>
<keyword evidence="1" id="KW-0812">Transmembrane</keyword>
<keyword evidence="1" id="KW-1133">Transmembrane helix</keyword>
<feature type="transmembrane region" description="Helical" evidence="1">
    <location>
        <begin position="86"/>
        <end position="111"/>
    </location>
</feature>
<evidence type="ECO:0000313" key="2">
    <source>
        <dbReference type="EMBL" id="MDG0794326.1"/>
    </source>
</evidence>